<dbReference type="Proteomes" id="UP000799755">
    <property type="component" value="Unassembled WGS sequence"/>
</dbReference>
<protein>
    <submittedName>
        <fullName evidence="1">Uncharacterized protein</fullName>
    </submittedName>
</protein>
<organism evidence="1 2">
    <name type="scientific">Lindgomyces ingoldianus</name>
    <dbReference type="NCBI Taxonomy" id="673940"/>
    <lineage>
        <taxon>Eukaryota</taxon>
        <taxon>Fungi</taxon>
        <taxon>Dikarya</taxon>
        <taxon>Ascomycota</taxon>
        <taxon>Pezizomycotina</taxon>
        <taxon>Dothideomycetes</taxon>
        <taxon>Pleosporomycetidae</taxon>
        <taxon>Pleosporales</taxon>
        <taxon>Lindgomycetaceae</taxon>
        <taxon>Lindgomyces</taxon>
    </lineage>
</organism>
<sequence>MSTTDLKRKYEMCARRYLRIIQSNSGSTGNVERVALDGIRFVLICRTLGISNARLDPVLARYQQYLLQDLERLHYSLESVEGSAIALKEDHAKSQALTSWVTDMMVESEELRVRSHLGQIHDETDDHATISEPFQDRISKLTNTSSSVLESLHRLLSESQKREFSREIHNWQTKVLVGDNVVALNALRAAVDSLDSPSGLLASEVNQRLHVIAEARPENKINASLIQRLQLRTEDLHLAISQEEQERYLETVASLEGSHAVSRFHGKIVFVEKRRNLDSACEGEKAIEIFLRVESLAERLAKTPKPEALCTLNLLNTFSDRTDQNYGFIYAWPWDIESWDERLKPKTLHQLLVESGRDLRDVGPSLTHRFEIARRLANCVRIFHRIGWLHKSISSHNVLFFPRNLGDDPFEMEDGMFLVGFEYSRQDGRNFVTEPVTKEGTYDIYRHPDVTAFERRSTVDDSEPKIFEKRHDLYALGLLLMEIGLWDTMESLQQVQQNEGQAAVHIPTPQEFFKQLNEGGKGSAESLLRFHTGDRYTDATMTCLRGEVRDGNHGVEYFEDFYTKILECLGYSLT</sequence>
<dbReference type="EMBL" id="MU003509">
    <property type="protein sequence ID" value="KAF2469938.1"/>
    <property type="molecule type" value="Genomic_DNA"/>
</dbReference>
<evidence type="ECO:0000313" key="2">
    <source>
        <dbReference type="Proteomes" id="UP000799755"/>
    </source>
</evidence>
<evidence type="ECO:0000313" key="1">
    <source>
        <dbReference type="EMBL" id="KAF2469938.1"/>
    </source>
</evidence>
<gene>
    <name evidence="1" type="ORF">BDR25DRAFT_262499</name>
</gene>
<reference evidence="1" key="1">
    <citation type="journal article" date="2020" name="Stud. Mycol.">
        <title>101 Dothideomycetes genomes: a test case for predicting lifestyles and emergence of pathogens.</title>
        <authorList>
            <person name="Haridas S."/>
            <person name="Albert R."/>
            <person name="Binder M."/>
            <person name="Bloem J."/>
            <person name="Labutti K."/>
            <person name="Salamov A."/>
            <person name="Andreopoulos B."/>
            <person name="Baker S."/>
            <person name="Barry K."/>
            <person name="Bills G."/>
            <person name="Bluhm B."/>
            <person name="Cannon C."/>
            <person name="Castanera R."/>
            <person name="Culley D."/>
            <person name="Daum C."/>
            <person name="Ezra D."/>
            <person name="Gonzalez J."/>
            <person name="Henrissat B."/>
            <person name="Kuo A."/>
            <person name="Liang C."/>
            <person name="Lipzen A."/>
            <person name="Lutzoni F."/>
            <person name="Magnuson J."/>
            <person name="Mondo S."/>
            <person name="Nolan M."/>
            <person name="Ohm R."/>
            <person name="Pangilinan J."/>
            <person name="Park H.-J."/>
            <person name="Ramirez L."/>
            <person name="Alfaro M."/>
            <person name="Sun H."/>
            <person name="Tritt A."/>
            <person name="Yoshinaga Y."/>
            <person name="Zwiers L.-H."/>
            <person name="Turgeon B."/>
            <person name="Goodwin S."/>
            <person name="Spatafora J."/>
            <person name="Crous P."/>
            <person name="Grigoriev I."/>
        </authorList>
    </citation>
    <scope>NUCLEOTIDE SEQUENCE</scope>
    <source>
        <strain evidence="1">ATCC 200398</strain>
    </source>
</reference>
<comment type="caution">
    <text evidence="1">The sequence shown here is derived from an EMBL/GenBank/DDBJ whole genome shotgun (WGS) entry which is preliminary data.</text>
</comment>
<accession>A0ACB6QSE8</accession>
<keyword evidence="2" id="KW-1185">Reference proteome</keyword>
<proteinExistence type="predicted"/>
<name>A0ACB6QSE8_9PLEO</name>